<dbReference type="InterPro" id="IPR001578">
    <property type="entry name" value="Peptidase_C12_UCH"/>
</dbReference>
<proteinExistence type="inferred from homology"/>
<dbReference type="GO" id="GO:0005737">
    <property type="term" value="C:cytoplasm"/>
    <property type="evidence" value="ECO:0007669"/>
    <property type="project" value="TreeGrafter"/>
</dbReference>
<reference evidence="11" key="1">
    <citation type="submission" date="2021-03" db="EMBL/GenBank/DDBJ databases">
        <authorList>
            <person name="Tagirdzhanova G."/>
        </authorList>
    </citation>
    <scope>NUCLEOTIDE SEQUENCE</scope>
</reference>
<keyword evidence="7 8" id="KW-0788">Thiol protease</keyword>
<accession>A0A8H3PKD2</accession>
<evidence type="ECO:0000256" key="1">
    <source>
        <dbReference type="ARBA" id="ARBA00000707"/>
    </source>
</evidence>
<keyword evidence="4 8" id="KW-0645">Protease</keyword>
<feature type="site" description="Transition state stabilizer" evidence="8">
    <location>
        <position position="616"/>
    </location>
</feature>
<dbReference type="InterPro" id="IPR021858">
    <property type="entry name" value="Fun_TF"/>
</dbReference>
<evidence type="ECO:0000259" key="10">
    <source>
        <dbReference type="PROSITE" id="PS52048"/>
    </source>
</evidence>
<dbReference type="PROSITE" id="PS52048">
    <property type="entry name" value="UCH_DOMAIN"/>
    <property type="match status" value="1"/>
</dbReference>
<dbReference type="EMBL" id="CAJPDT010000195">
    <property type="protein sequence ID" value="CAF9942560.1"/>
    <property type="molecule type" value="Genomic_DNA"/>
</dbReference>
<feature type="active site" description="Proton donor" evidence="8">
    <location>
        <position position="698"/>
    </location>
</feature>
<dbReference type="FunFam" id="3.40.532.10:FF:000009">
    <property type="entry name" value="Ubiquitin carboxyl-terminal hydrolase"/>
    <property type="match status" value="1"/>
</dbReference>
<evidence type="ECO:0000313" key="11">
    <source>
        <dbReference type="EMBL" id="CAF9942560.1"/>
    </source>
</evidence>
<dbReference type="AlphaFoldDB" id="A0A8H3PKD2"/>
<evidence type="ECO:0000256" key="7">
    <source>
        <dbReference type="ARBA" id="ARBA00022807"/>
    </source>
</evidence>
<feature type="region of interest" description="Disordered" evidence="9">
    <location>
        <begin position="370"/>
        <end position="463"/>
    </location>
</feature>
<dbReference type="GO" id="GO:0016579">
    <property type="term" value="P:protein deubiquitination"/>
    <property type="evidence" value="ECO:0007669"/>
    <property type="project" value="TreeGrafter"/>
</dbReference>
<evidence type="ECO:0000256" key="8">
    <source>
        <dbReference type="PROSITE-ProRule" id="PRU01393"/>
    </source>
</evidence>
<dbReference type="Gene3D" id="3.40.532.10">
    <property type="entry name" value="Peptidase C12, ubiquitin carboxyl-terminal hydrolase"/>
    <property type="match status" value="1"/>
</dbReference>
<dbReference type="OrthoDB" id="1924260at2759"/>
<feature type="site" description="Important for enzyme activity" evidence="8">
    <location>
        <position position="713"/>
    </location>
</feature>
<comment type="catalytic activity">
    <reaction evidence="1 8">
        <text>Thiol-dependent hydrolysis of ester, thioester, amide, peptide and isopeptide bonds formed by the C-terminal Gly of ubiquitin (a 76-residue protein attached to proteins as an intracellular targeting signal).</text>
        <dbReference type="EC" id="3.4.19.12"/>
    </reaction>
</comment>
<feature type="compositionally biased region" description="Pro residues" evidence="9">
    <location>
        <begin position="409"/>
        <end position="423"/>
    </location>
</feature>
<dbReference type="Proteomes" id="UP000664534">
    <property type="component" value="Unassembled WGS sequence"/>
</dbReference>
<evidence type="ECO:0000256" key="6">
    <source>
        <dbReference type="ARBA" id="ARBA00022801"/>
    </source>
</evidence>
<feature type="compositionally biased region" description="Polar residues" evidence="9">
    <location>
        <begin position="382"/>
        <end position="405"/>
    </location>
</feature>
<dbReference type="PANTHER" id="PTHR10589">
    <property type="entry name" value="UBIQUITIN CARBOXYL-TERMINAL HYDROLASE"/>
    <property type="match status" value="1"/>
</dbReference>
<keyword evidence="12" id="KW-1185">Reference proteome</keyword>
<keyword evidence="5 8" id="KW-0833">Ubl conjugation pathway</keyword>
<comment type="similarity">
    <text evidence="2 8">Belongs to the peptidase C12 family.</text>
</comment>
<dbReference type="GO" id="GO:0006511">
    <property type="term" value="P:ubiquitin-dependent protein catabolic process"/>
    <property type="evidence" value="ECO:0007669"/>
    <property type="project" value="UniProtKB-UniRule"/>
</dbReference>
<dbReference type="Pfam" id="PF11951">
    <property type="entry name" value="Fungal_trans_2"/>
    <property type="match status" value="1"/>
</dbReference>
<evidence type="ECO:0000256" key="2">
    <source>
        <dbReference type="ARBA" id="ARBA00009326"/>
    </source>
</evidence>
<organism evidence="11 12">
    <name type="scientific">Imshaugia aleurites</name>
    <dbReference type="NCBI Taxonomy" id="172621"/>
    <lineage>
        <taxon>Eukaryota</taxon>
        <taxon>Fungi</taxon>
        <taxon>Dikarya</taxon>
        <taxon>Ascomycota</taxon>
        <taxon>Pezizomycotina</taxon>
        <taxon>Lecanoromycetes</taxon>
        <taxon>OSLEUM clade</taxon>
        <taxon>Lecanoromycetidae</taxon>
        <taxon>Lecanorales</taxon>
        <taxon>Lecanorineae</taxon>
        <taxon>Parmeliaceae</taxon>
        <taxon>Imshaugia</taxon>
    </lineage>
</organism>
<dbReference type="Pfam" id="PF01088">
    <property type="entry name" value="Peptidase_C12"/>
    <property type="match status" value="1"/>
</dbReference>
<evidence type="ECO:0000256" key="9">
    <source>
        <dbReference type="SAM" id="MobiDB-lite"/>
    </source>
</evidence>
<dbReference type="InterPro" id="IPR038765">
    <property type="entry name" value="Papain-like_cys_pep_sf"/>
</dbReference>
<keyword evidence="6 8" id="KW-0378">Hydrolase</keyword>
<protein>
    <recommendedName>
        <fullName evidence="3 8">ubiquitinyl hydrolase 1</fullName>
        <ecNumber evidence="3 8">3.4.19.12</ecNumber>
    </recommendedName>
</protein>
<dbReference type="InterPro" id="IPR036959">
    <property type="entry name" value="Peptidase_C12_UCH_sf"/>
</dbReference>
<evidence type="ECO:0000313" key="12">
    <source>
        <dbReference type="Proteomes" id="UP000664534"/>
    </source>
</evidence>
<evidence type="ECO:0000256" key="3">
    <source>
        <dbReference type="ARBA" id="ARBA00012759"/>
    </source>
</evidence>
<comment type="caution">
    <text evidence="11">The sequence shown here is derived from an EMBL/GenBank/DDBJ whole genome shotgun (WGS) entry which is preliminary data.</text>
</comment>
<evidence type="ECO:0000256" key="4">
    <source>
        <dbReference type="ARBA" id="ARBA00022670"/>
    </source>
</evidence>
<feature type="domain" description="UCH catalytic" evidence="10">
    <location>
        <begin position="520"/>
        <end position="759"/>
    </location>
</feature>
<gene>
    <name evidence="11" type="ORF">IMSHALPRED_003881</name>
</gene>
<dbReference type="CDD" id="cd09617">
    <property type="entry name" value="Peptidase_C12_UCH37_BAP1"/>
    <property type="match status" value="1"/>
</dbReference>
<evidence type="ECO:0000256" key="5">
    <source>
        <dbReference type="ARBA" id="ARBA00022786"/>
    </source>
</evidence>
<feature type="compositionally biased region" description="Polar residues" evidence="9">
    <location>
        <begin position="444"/>
        <end position="463"/>
    </location>
</feature>
<dbReference type="EC" id="3.4.19.12" evidence="3 8"/>
<dbReference type="InterPro" id="IPR041507">
    <property type="entry name" value="UCH_C"/>
</dbReference>
<feature type="active site" description="Nucleophile" evidence="8">
    <location>
        <position position="622"/>
    </location>
</feature>
<name>A0A8H3PKD2_9LECA</name>
<sequence length="848" mass="95241">MDHPPSEEVPRTLEEPNLLWTPRIESEIETWQRTGVFPFPEMDLQSSQHFRGLSPIELRLIHHLSSIYRDMRLADFVQCTLWVQQVPSFFDAAFGYDFVMSSILALSATHIAWMTNSVETKNLAYYHRGVALKGLQGAIGNFSRDNSDAVLAASILLSWQVSDWGGWTSLMHGISTVINSMSSWKHISRFSLYIEDHPAFFSPQSMQSTSVSYDDESLFLANNSLHRLSARLPNVHPLAQRLHEILNFAQDFQSCSTSMQSSQLFEKLQPLRARLFWMPVTLVKANDMGSSAMVLLAQLYTLALAIDSSIPELSGAALGSLTVHAIEQIDTKLRYHQAITVRTEMSVSDLDELMHLPRLTLARHQIAAQSRLGPSRQEEAFVQSSTPPHRQHSPYSFQHPSLGSQPGTPDYPPPGYPSTPPMLPSHNFDDLSHPPSPFLHYGSPGSNPYSQSSPRPNSLSFDNRSLPGYEYSLRGDSPAYSPSSYSPGFIANSDEEAWAFGGHSPSFPGGDFRHESPHKGWNTIESDAGVFTFLIDSLGVKDVQFEELIALDVALLRQQRQVKQRRIEWEPLTQKYSPVYGVIFLFKYPTGDKSGDTPRDGHLDFDASENLFFAAQTIQNACGTQALLSVLLNKEGEVEIGPQLKDFKDFTGAFPSELRGEALSNSELIRDVHNSFARSSPFVDEAQRSATEDDDVYHFIAYTPINGVLYELDGLQPAPISHGSCSFEEFPDKVIPVLHRRIERYPANEIRFNLLAMVRDLRIRAQEIGDRDMLHQEEQKRNAWQWENALRRHNFIGFIGEVLKGVTASKLRQGDGAYDQWVEGAKSKTKARVEEKRKVGDVEGQVGA</sequence>
<dbReference type="PANTHER" id="PTHR10589:SF16">
    <property type="entry name" value="UBIQUITIN CARBOXYL-TERMINAL HYDROLASE ISOZYME L5"/>
    <property type="match status" value="1"/>
</dbReference>
<dbReference type="GO" id="GO:0004843">
    <property type="term" value="F:cysteine-type deubiquitinase activity"/>
    <property type="evidence" value="ECO:0007669"/>
    <property type="project" value="UniProtKB-UniRule"/>
</dbReference>
<dbReference type="Pfam" id="PF18031">
    <property type="entry name" value="UCH_C"/>
    <property type="match status" value="1"/>
</dbReference>
<dbReference type="SUPFAM" id="SSF54001">
    <property type="entry name" value="Cysteine proteinases"/>
    <property type="match status" value="1"/>
</dbReference>
<dbReference type="Gene3D" id="1.20.58.860">
    <property type="match status" value="1"/>
</dbReference>